<evidence type="ECO:0000256" key="4">
    <source>
        <dbReference type="ARBA" id="ARBA00022741"/>
    </source>
</evidence>
<dbReference type="InterPro" id="IPR008995">
    <property type="entry name" value="Mo/tungstate-bd_C_term_dom"/>
</dbReference>
<dbReference type="Gene3D" id="3.40.50.300">
    <property type="entry name" value="P-loop containing nucleotide triphosphate hydrolases"/>
    <property type="match status" value="1"/>
</dbReference>
<evidence type="ECO:0000313" key="7">
    <source>
        <dbReference type="EMBL" id="WEX81448.1"/>
    </source>
</evidence>
<comment type="subcellular location">
    <subcellularLocation>
        <location evidence="1">Cell inner membrane</location>
        <topology evidence="1">Peripheral membrane protein</topology>
    </subcellularLocation>
</comment>
<evidence type="ECO:0000313" key="8">
    <source>
        <dbReference type="Proteomes" id="UP001235547"/>
    </source>
</evidence>
<dbReference type="EMBL" id="CP120370">
    <property type="protein sequence ID" value="WEX81448.1"/>
    <property type="molecule type" value="Genomic_DNA"/>
</dbReference>
<evidence type="ECO:0000259" key="6">
    <source>
        <dbReference type="PROSITE" id="PS50893"/>
    </source>
</evidence>
<dbReference type="Pfam" id="PF08402">
    <property type="entry name" value="TOBE_2"/>
    <property type="match status" value="1"/>
</dbReference>
<dbReference type="PANTHER" id="PTHR43875">
    <property type="entry name" value="MALTODEXTRIN IMPORT ATP-BINDING PROTEIN MSMX"/>
    <property type="match status" value="1"/>
</dbReference>
<evidence type="ECO:0000256" key="3">
    <source>
        <dbReference type="ARBA" id="ARBA00022448"/>
    </source>
</evidence>
<gene>
    <name evidence="7" type="ORF">PYH38_000867</name>
</gene>
<dbReference type="InterPro" id="IPR015855">
    <property type="entry name" value="ABC_transpr_MalK-like"/>
</dbReference>
<evidence type="ECO:0000256" key="5">
    <source>
        <dbReference type="ARBA" id="ARBA00022840"/>
    </source>
</evidence>
<dbReference type="SMART" id="SM00382">
    <property type="entry name" value="AAA"/>
    <property type="match status" value="1"/>
</dbReference>
<dbReference type="Pfam" id="PF00005">
    <property type="entry name" value="ABC_tran"/>
    <property type="match status" value="1"/>
</dbReference>
<keyword evidence="8" id="KW-1185">Reference proteome</keyword>
<dbReference type="RefSeq" id="WP_280732197.1">
    <property type="nucleotide sequence ID" value="NZ_CP120367.1"/>
</dbReference>
<keyword evidence="5 7" id="KW-0067">ATP-binding</keyword>
<dbReference type="InterPro" id="IPR027417">
    <property type="entry name" value="P-loop_NTPase"/>
</dbReference>
<organism evidence="7 8">
    <name type="scientific">Sinorhizobium numidicum</name>
    <dbReference type="NCBI Taxonomy" id="680248"/>
    <lineage>
        <taxon>Bacteria</taxon>
        <taxon>Pseudomonadati</taxon>
        <taxon>Pseudomonadota</taxon>
        <taxon>Alphaproteobacteria</taxon>
        <taxon>Hyphomicrobiales</taxon>
        <taxon>Rhizobiaceae</taxon>
        <taxon>Sinorhizobium/Ensifer group</taxon>
        <taxon>Sinorhizobium</taxon>
    </lineage>
</organism>
<dbReference type="PROSITE" id="PS00211">
    <property type="entry name" value="ABC_TRANSPORTER_1"/>
    <property type="match status" value="1"/>
</dbReference>
<feature type="domain" description="ABC transporter" evidence="6">
    <location>
        <begin position="4"/>
        <end position="236"/>
    </location>
</feature>
<dbReference type="Proteomes" id="UP001235547">
    <property type="component" value="Chromosome 2"/>
</dbReference>
<dbReference type="InterPro" id="IPR003439">
    <property type="entry name" value="ABC_transporter-like_ATP-bd"/>
</dbReference>
<name>A0ABY8CXJ9_9HYPH</name>
<dbReference type="SUPFAM" id="SSF52540">
    <property type="entry name" value="P-loop containing nucleoside triphosphate hydrolases"/>
    <property type="match status" value="1"/>
</dbReference>
<dbReference type="InterPro" id="IPR013611">
    <property type="entry name" value="Transp-assoc_OB_typ2"/>
</dbReference>
<dbReference type="InterPro" id="IPR012340">
    <property type="entry name" value="NA-bd_OB-fold"/>
</dbReference>
<accession>A0ABY8CXJ9</accession>
<dbReference type="CDD" id="cd03301">
    <property type="entry name" value="ABC_MalK_N"/>
    <property type="match status" value="1"/>
</dbReference>
<dbReference type="InterPro" id="IPR047641">
    <property type="entry name" value="ABC_transpr_MalK/UgpC-like"/>
</dbReference>
<keyword evidence="3" id="KW-0813">Transport</keyword>
<reference evidence="7 8" key="1">
    <citation type="submission" date="2023-03" db="EMBL/GenBank/DDBJ databases">
        <authorList>
            <person name="Kaur S."/>
            <person name="Espinosa-Saiz D."/>
            <person name="Velazquez E."/>
            <person name="Menendez E."/>
            <person name="diCenzo G.C."/>
        </authorList>
    </citation>
    <scope>NUCLEOTIDE SEQUENCE [LARGE SCALE GENOMIC DNA]</scope>
    <source>
        <strain evidence="7 8">LMG 27395</strain>
    </source>
</reference>
<dbReference type="InterPro" id="IPR003593">
    <property type="entry name" value="AAA+_ATPase"/>
</dbReference>
<dbReference type="GO" id="GO:0005524">
    <property type="term" value="F:ATP binding"/>
    <property type="evidence" value="ECO:0007669"/>
    <property type="project" value="UniProtKB-KW"/>
</dbReference>
<sequence>MAEVVLQDIRKAFGETIAVDGLSLTIRDGEFVVLLGPTGAGKTTALRLIAGLERPDGGQVTIAGRDVARQSPAERDVAFVFQQYSLYPHLSVYDNLAFPLRSPARRLSNEDVDRRVRDVARMVQIDHKLQNRSTRLSGGEMQRVAIGRALVRRPAIYLMDEPLSSLDAKLRAELRLELKRIQNELNSTLLYVTHDQVEAMTMADRIGILAEGRLVQIGTAREIYANPANLHVAARLGQPHINLLPVDLLPGATAPFGACTIGARTEHLEIATSAVGNAEVDWIEHLGDQNHLHIRVKGHKIVTLADPYLSVSPGDRINLTLRQPLYFGMDGERLR</sequence>
<dbReference type="Gene3D" id="2.40.50.140">
    <property type="entry name" value="Nucleic acid-binding proteins"/>
    <property type="match status" value="1"/>
</dbReference>
<dbReference type="SUPFAM" id="SSF50331">
    <property type="entry name" value="MOP-like"/>
    <property type="match status" value="1"/>
</dbReference>
<proteinExistence type="inferred from homology"/>
<protein>
    <submittedName>
        <fullName evidence="7">ABC transporter ATP-binding protein</fullName>
    </submittedName>
</protein>
<evidence type="ECO:0000256" key="2">
    <source>
        <dbReference type="ARBA" id="ARBA00005417"/>
    </source>
</evidence>
<dbReference type="PANTHER" id="PTHR43875:SF1">
    <property type="entry name" value="OSMOPROTECTIVE COMPOUNDS UPTAKE ATP-BINDING PROTEIN GGTA"/>
    <property type="match status" value="1"/>
</dbReference>
<keyword evidence="4" id="KW-0547">Nucleotide-binding</keyword>
<comment type="similarity">
    <text evidence="2">Belongs to the ABC transporter superfamily.</text>
</comment>
<dbReference type="InterPro" id="IPR017871">
    <property type="entry name" value="ABC_transporter-like_CS"/>
</dbReference>
<evidence type="ECO:0000256" key="1">
    <source>
        <dbReference type="ARBA" id="ARBA00004417"/>
    </source>
</evidence>
<dbReference type="PROSITE" id="PS50893">
    <property type="entry name" value="ABC_TRANSPORTER_2"/>
    <property type="match status" value="1"/>
</dbReference>